<dbReference type="InterPro" id="IPR008271">
    <property type="entry name" value="Ser/Thr_kinase_AS"/>
</dbReference>
<protein>
    <submittedName>
        <fullName evidence="7">Protein kinase domain-containing protein</fullName>
    </submittedName>
</protein>
<reference evidence="7 8" key="1">
    <citation type="submission" date="2024-12" db="EMBL/GenBank/DDBJ databases">
        <title>Forecasting of Potato common scab and diversities of Pathogenic streptomyces spp. in china.</title>
        <authorList>
            <person name="Handique U."/>
            <person name="Wu J."/>
        </authorList>
    </citation>
    <scope>NUCLEOTIDE SEQUENCE [LARGE SCALE GENOMIC DNA]</scope>
    <source>
        <strain evidence="7 8">ZRIMU1530</strain>
    </source>
</reference>
<dbReference type="SUPFAM" id="SSF56112">
    <property type="entry name" value="Protein kinase-like (PK-like)"/>
    <property type="match status" value="1"/>
</dbReference>
<keyword evidence="2" id="KW-0547">Nucleotide-binding</keyword>
<gene>
    <name evidence="7" type="ORF">ACKI18_31695</name>
</gene>
<comment type="caution">
    <text evidence="7">The sequence shown here is derived from an EMBL/GenBank/DDBJ whole genome shotgun (WGS) entry which is preliminary data.</text>
</comment>
<organism evidence="7 8">
    <name type="scientific">Streptomyces niveiscabiei</name>
    <dbReference type="NCBI Taxonomy" id="164115"/>
    <lineage>
        <taxon>Bacteria</taxon>
        <taxon>Bacillati</taxon>
        <taxon>Actinomycetota</taxon>
        <taxon>Actinomycetes</taxon>
        <taxon>Kitasatosporales</taxon>
        <taxon>Streptomycetaceae</taxon>
        <taxon>Streptomyces</taxon>
    </lineage>
</organism>
<dbReference type="Gene3D" id="3.30.200.20">
    <property type="entry name" value="Phosphorylase Kinase, domain 1"/>
    <property type="match status" value="1"/>
</dbReference>
<dbReference type="PROSITE" id="PS00108">
    <property type="entry name" value="PROTEIN_KINASE_ST"/>
    <property type="match status" value="1"/>
</dbReference>
<dbReference type="GO" id="GO:0016301">
    <property type="term" value="F:kinase activity"/>
    <property type="evidence" value="ECO:0007669"/>
    <property type="project" value="UniProtKB-KW"/>
</dbReference>
<evidence type="ECO:0000259" key="6">
    <source>
        <dbReference type="PROSITE" id="PS50011"/>
    </source>
</evidence>
<sequence length="425" mass="45519">MVGPFELLARLGAGGMGVAFLARRIPLDDLSGELAAAYNLVESDGAGTDPFRLVVVKMIRAELLEGELQARKRFGREIDAVRAVVSERVPALIAFQENPANGQPWFAMEYIAGPSLGTLVQEAGFLDIGPWAALGLALVDALRAIHDANLLHRDLKPGNVVMGPFGPVVVDFGLAGLIERASGQSLTETGKGIGTLQYMPLEQAMDTKRVTPAADVYSLGATLFYARTGRPPYKHVPMASAPKWDGVTLPYLSLLAQVLVGAAGQRPTLDALELSLLGMLAEADLTPALAAEQLMTFVESAGLTPTLPPGVRVAPVAPEIERQARQAIEADLPDVDPEFYGIDLDEADDVDVIDDIEPPAPAYPPTVVDPAPESPAPTSYPLPPPRQPEAEEPQAPVRQTPKPLPRAVRQVADDLRERYAHRRDL</sequence>
<dbReference type="EMBL" id="JBJVNI010000019">
    <property type="protein sequence ID" value="MFM9613241.1"/>
    <property type="molecule type" value="Genomic_DNA"/>
</dbReference>
<accession>A0ABW9HZS2</accession>
<evidence type="ECO:0000256" key="2">
    <source>
        <dbReference type="ARBA" id="ARBA00022741"/>
    </source>
</evidence>
<dbReference type="RefSeq" id="WP_409123079.1">
    <property type="nucleotide sequence ID" value="NZ_JBJVNI010000019.1"/>
</dbReference>
<evidence type="ECO:0000256" key="4">
    <source>
        <dbReference type="ARBA" id="ARBA00022840"/>
    </source>
</evidence>
<keyword evidence="4" id="KW-0067">ATP-binding</keyword>
<dbReference type="Gene3D" id="1.10.510.10">
    <property type="entry name" value="Transferase(Phosphotransferase) domain 1"/>
    <property type="match status" value="1"/>
</dbReference>
<keyword evidence="8" id="KW-1185">Reference proteome</keyword>
<dbReference type="InterPro" id="IPR011009">
    <property type="entry name" value="Kinase-like_dom_sf"/>
</dbReference>
<dbReference type="PROSITE" id="PS50011">
    <property type="entry name" value="PROTEIN_KINASE_DOM"/>
    <property type="match status" value="1"/>
</dbReference>
<evidence type="ECO:0000313" key="8">
    <source>
        <dbReference type="Proteomes" id="UP001631957"/>
    </source>
</evidence>
<dbReference type="SMART" id="SM00220">
    <property type="entry name" value="S_TKc"/>
    <property type="match status" value="1"/>
</dbReference>
<keyword evidence="1" id="KW-0808">Transferase</keyword>
<proteinExistence type="predicted"/>
<dbReference type="InterPro" id="IPR000719">
    <property type="entry name" value="Prot_kinase_dom"/>
</dbReference>
<feature type="compositionally biased region" description="Pro residues" evidence="5">
    <location>
        <begin position="372"/>
        <end position="387"/>
    </location>
</feature>
<dbReference type="PANTHER" id="PTHR43289">
    <property type="entry name" value="MITOGEN-ACTIVATED PROTEIN KINASE KINASE KINASE 20-RELATED"/>
    <property type="match status" value="1"/>
</dbReference>
<feature type="domain" description="Protein kinase" evidence="6">
    <location>
        <begin position="5"/>
        <end position="277"/>
    </location>
</feature>
<evidence type="ECO:0000256" key="3">
    <source>
        <dbReference type="ARBA" id="ARBA00022777"/>
    </source>
</evidence>
<dbReference type="PANTHER" id="PTHR43289:SF34">
    <property type="entry name" value="SERINE_THREONINE-PROTEIN KINASE YBDM-RELATED"/>
    <property type="match status" value="1"/>
</dbReference>
<evidence type="ECO:0000313" key="7">
    <source>
        <dbReference type="EMBL" id="MFM9613241.1"/>
    </source>
</evidence>
<evidence type="ECO:0000256" key="5">
    <source>
        <dbReference type="SAM" id="MobiDB-lite"/>
    </source>
</evidence>
<evidence type="ECO:0000256" key="1">
    <source>
        <dbReference type="ARBA" id="ARBA00022679"/>
    </source>
</evidence>
<dbReference type="Pfam" id="PF00069">
    <property type="entry name" value="Pkinase"/>
    <property type="match status" value="1"/>
</dbReference>
<dbReference type="CDD" id="cd14014">
    <property type="entry name" value="STKc_PknB_like"/>
    <property type="match status" value="1"/>
</dbReference>
<feature type="region of interest" description="Disordered" evidence="5">
    <location>
        <begin position="354"/>
        <end position="408"/>
    </location>
</feature>
<dbReference type="Proteomes" id="UP001631957">
    <property type="component" value="Unassembled WGS sequence"/>
</dbReference>
<keyword evidence="3 7" id="KW-0418">Kinase</keyword>
<name>A0ABW9HZS2_9ACTN</name>